<dbReference type="AlphaFoldDB" id="A0A8T9C304"/>
<dbReference type="Gene3D" id="3.30.590.10">
    <property type="entry name" value="Glutamine synthetase/guanido kinase, catalytic domain"/>
    <property type="match status" value="1"/>
</dbReference>
<sequence length="451" mass="50793">MELPLQKSAETLTTFLEANPDVEYLRYQWLDIGNIVRLIIVTKHHALSLAEKPLKVSCLAFGVLPDDSFNTTRFEPAGYDELYPDWESLRLCTYVGNGKTYASVMCFVKEQSRNFPAWERDPRSILQNALERAQKSLQLRFLVGFELEFYLADQTNRENSRPVHQFDQFYGAAALRDDRVLAVLEECVQSLLRAGIKATHFHGEIGHGMFEIPTGPLRPIEAVDTLVYSKEAIKTIALKHGFNATFFPKPVLSPSLILVGGHTHFSIDNATQMVADSFLAGVLDKLPAPCAFSMPNVDSYHRLGGHRGTVGTWVGWGTEDKDISIRKISGRIGYWEIRCADQMANMYYALAAWITAGCAGVKEQKKLRWKDPPSLIAAMTPEEVAELGWDTKLPSSLAESVDALKSSLQGHKLNDLGVEFLNMYCDFKKLEVKQFGEKTEKERLDLFSRIF</sequence>
<comment type="caution">
    <text evidence="5">The sequence shown here is derived from an EMBL/GenBank/DDBJ whole genome shotgun (WGS) entry which is preliminary data.</text>
</comment>
<evidence type="ECO:0000256" key="2">
    <source>
        <dbReference type="PROSITE-ProRule" id="PRU01331"/>
    </source>
</evidence>
<accession>A0A8T9C304</accession>
<dbReference type="EMBL" id="QGMK01000782">
    <property type="protein sequence ID" value="TVY78368.1"/>
    <property type="molecule type" value="Genomic_DNA"/>
</dbReference>
<dbReference type="PANTHER" id="PTHR43785:SF2">
    <property type="entry name" value="TYPE-1 GLUTAMINE SYNTHETASE 1"/>
    <property type="match status" value="1"/>
</dbReference>
<feature type="domain" description="GS catalytic" evidence="4">
    <location>
        <begin position="122"/>
        <end position="451"/>
    </location>
</feature>
<protein>
    <submittedName>
        <fullName evidence="5">Protein fluG</fullName>
    </submittedName>
</protein>
<gene>
    <name evidence="5" type="primary">fluG_1</name>
    <name evidence="5" type="ORF">LSUE1_G004855</name>
</gene>
<evidence type="ECO:0000313" key="6">
    <source>
        <dbReference type="Proteomes" id="UP000469558"/>
    </source>
</evidence>
<keyword evidence="1" id="KW-0436">Ligase</keyword>
<dbReference type="Proteomes" id="UP000469558">
    <property type="component" value="Unassembled WGS sequence"/>
</dbReference>
<dbReference type="OrthoDB" id="3364440at2759"/>
<dbReference type="Pfam" id="PF00120">
    <property type="entry name" value="Gln-synt_C"/>
    <property type="match status" value="1"/>
</dbReference>
<evidence type="ECO:0000259" key="4">
    <source>
        <dbReference type="PROSITE" id="PS51987"/>
    </source>
</evidence>
<dbReference type="SUPFAM" id="SSF55931">
    <property type="entry name" value="Glutamine synthetase/guanido kinase"/>
    <property type="match status" value="1"/>
</dbReference>
<organism evidence="5 6">
    <name type="scientific">Lachnellula suecica</name>
    <dbReference type="NCBI Taxonomy" id="602035"/>
    <lineage>
        <taxon>Eukaryota</taxon>
        <taxon>Fungi</taxon>
        <taxon>Dikarya</taxon>
        <taxon>Ascomycota</taxon>
        <taxon>Pezizomycotina</taxon>
        <taxon>Leotiomycetes</taxon>
        <taxon>Helotiales</taxon>
        <taxon>Lachnaceae</taxon>
        <taxon>Lachnellula</taxon>
    </lineage>
</organism>
<evidence type="ECO:0000256" key="1">
    <source>
        <dbReference type="ARBA" id="ARBA00022598"/>
    </source>
</evidence>
<reference evidence="5 6" key="1">
    <citation type="submission" date="2018-05" db="EMBL/GenBank/DDBJ databases">
        <title>Genome sequencing and assembly of the regulated plant pathogen Lachnellula willkommii and related sister species for the development of diagnostic species identification markers.</title>
        <authorList>
            <person name="Giroux E."/>
            <person name="Bilodeau G."/>
        </authorList>
    </citation>
    <scope>NUCLEOTIDE SEQUENCE [LARGE SCALE GENOMIC DNA]</scope>
    <source>
        <strain evidence="5 6">CBS 268.59</strain>
    </source>
</reference>
<dbReference type="InterPro" id="IPR008146">
    <property type="entry name" value="Gln_synth_cat_dom"/>
</dbReference>
<dbReference type="SMART" id="SM01230">
    <property type="entry name" value="Gln-synt_C"/>
    <property type="match status" value="1"/>
</dbReference>
<dbReference type="PROSITE" id="PS51987">
    <property type="entry name" value="GS_CATALYTIC"/>
    <property type="match status" value="1"/>
</dbReference>
<evidence type="ECO:0000256" key="3">
    <source>
        <dbReference type="RuleBase" id="RU000384"/>
    </source>
</evidence>
<keyword evidence="6" id="KW-1185">Reference proteome</keyword>
<dbReference type="InterPro" id="IPR014746">
    <property type="entry name" value="Gln_synth/guanido_kin_cat_dom"/>
</dbReference>
<evidence type="ECO:0000313" key="5">
    <source>
        <dbReference type="EMBL" id="TVY78368.1"/>
    </source>
</evidence>
<comment type="similarity">
    <text evidence="2 3">Belongs to the glutamine synthetase family.</text>
</comment>
<dbReference type="PANTHER" id="PTHR43785">
    <property type="entry name" value="GAMMA-GLUTAMYLPUTRESCINE SYNTHETASE"/>
    <property type="match status" value="1"/>
</dbReference>
<dbReference type="GO" id="GO:0004356">
    <property type="term" value="F:glutamine synthetase activity"/>
    <property type="evidence" value="ECO:0007669"/>
    <property type="project" value="InterPro"/>
</dbReference>
<proteinExistence type="inferred from homology"/>
<name>A0A8T9C304_9HELO</name>